<keyword evidence="4" id="KW-1185">Reference proteome</keyword>
<feature type="compositionally biased region" description="Basic residues" evidence="2">
    <location>
        <begin position="334"/>
        <end position="346"/>
    </location>
</feature>
<dbReference type="SUPFAM" id="SSF53474">
    <property type="entry name" value="alpha/beta-Hydrolases"/>
    <property type="match status" value="1"/>
</dbReference>
<sequence>MVPALAKALALAHGSRTPASFVRQRFPCRPADGVPVILMLPGINNDAAFPYVQHVMRLVLAEGLGTPAAVNWRGLGGLPLSAAGGATPKVYCGLGAPDLAEILSHLRRRLPSSPLYAVGWSMGGCILVRHMAEAGEGCELRAAMAVSPALDVSAVQRYWQGAHSGSGGTPVGRLYGLAIGFKLWLYFLSHRRELAGGPVWRAFLGVFRGYEDEVFAPLWGLSGHEEPLLVVHARDDPVVPVWSLPLAAMASNPHIVTAITRHGGHIGYTAGATPLLGAWTDRVLVHYLRAILAREEEREGREQGEMRGSGPICVTKRAGSVIYLTPMVEAEKRGKGKKGKKKKKKGGGSGAAGPSQEPEAAAEGAEAPSEGAEVLSEAAAAEAAKKAEEARLIRLLESSGFS</sequence>
<dbReference type="KEGG" id="ehx:EMIHUDRAFT_240278"/>
<dbReference type="Gene3D" id="3.40.50.1820">
    <property type="entry name" value="alpha/beta hydrolase"/>
    <property type="match status" value="1"/>
</dbReference>
<evidence type="ECO:0000313" key="3">
    <source>
        <dbReference type="EnsemblProtists" id="EOD22501"/>
    </source>
</evidence>
<dbReference type="STRING" id="2903.R1EHS6"/>
<organism evidence="3 4">
    <name type="scientific">Emiliania huxleyi (strain CCMP1516)</name>
    <dbReference type="NCBI Taxonomy" id="280463"/>
    <lineage>
        <taxon>Eukaryota</taxon>
        <taxon>Haptista</taxon>
        <taxon>Haptophyta</taxon>
        <taxon>Prymnesiophyceae</taxon>
        <taxon>Isochrysidales</taxon>
        <taxon>Noelaerhabdaceae</taxon>
        <taxon>Emiliania</taxon>
    </lineage>
</organism>
<evidence type="ECO:0008006" key="5">
    <source>
        <dbReference type="Google" id="ProtNLM"/>
    </source>
</evidence>
<protein>
    <recommendedName>
        <fullName evidence="5">AB hydrolase-1 domain-containing protein</fullName>
    </recommendedName>
</protein>
<name>A0A0D3JG66_EMIH1</name>
<dbReference type="PANTHER" id="PTHR10794:SF63">
    <property type="entry name" value="ALPHA_BETA HYDROLASE 1, ISOFORM A"/>
    <property type="match status" value="1"/>
</dbReference>
<reference evidence="3" key="2">
    <citation type="submission" date="2024-10" db="UniProtKB">
        <authorList>
            <consortium name="EnsemblProtists"/>
        </authorList>
    </citation>
    <scope>IDENTIFICATION</scope>
</reference>
<dbReference type="InterPro" id="IPR050960">
    <property type="entry name" value="AB_hydrolase_4_sf"/>
</dbReference>
<evidence type="ECO:0000313" key="4">
    <source>
        <dbReference type="Proteomes" id="UP000013827"/>
    </source>
</evidence>
<comment type="similarity">
    <text evidence="1">Belongs to the AB hydrolase superfamily. AB hydrolase 4 family.</text>
</comment>
<dbReference type="GO" id="GO:0051792">
    <property type="term" value="P:medium-chain fatty acid biosynthetic process"/>
    <property type="evidence" value="ECO:0007669"/>
    <property type="project" value="TreeGrafter"/>
</dbReference>
<dbReference type="PANTHER" id="PTHR10794">
    <property type="entry name" value="ABHYDROLASE DOMAIN-CONTAINING PROTEIN"/>
    <property type="match status" value="1"/>
</dbReference>
<feature type="region of interest" description="Disordered" evidence="2">
    <location>
        <begin position="332"/>
        <end position="381"/>
    </location>
</feature>
<dbReference type="RefSeq" id="XP_005774930.1">
    <property type="nucleotide sequence ID" value="XM_005774873.1"/>
</dbReference>
<dbReference type="eggNOG" id="KOG1838">
    <property type="taxonomic scope" value="Eukaryota"/>
</dbReference>
<dbReference type="InterPro" id="IPR029058">
    <property type="entry name" value="AB_hydrolase_fold"/>
</dbReference>
<evidence type="ECO:0000256" key="1">
    <source>
        <dbReference type="ARBA" id="ARBA00010884"/>
    </source>
</evidence>
<dbReference type="AlphaFoldDB" id="A0A0D3JG66"/>
<proteinExistence type="inferred from homology"/>
<dbReference type="GO" id="GO:0008126">
    <property type="term" value="F:acetylesterase activity"/>
    <property type="evidence" value="ECO:0007669"/>
    <property type="project" value="TreeGrafter"/>
</dbReference>
<dbReference type="GO" id="GO:0051793">
    <property type="term" value="P:medium-chain fatty acid catabolic process"/>
    <property type="evidence" value="ECO:0007669"/>
    <property type="project" value="TreeGrafter"/>
</dbReference>
<dbReference type="GeneID" id="17268047"/>
<accession>A0A0D3JG66</accession>
<dbReference type="HOGENOM" id="CLU_032487_5_0_1"/>
<feature type="compositionally biased region" description="Low complexity" evidence="2">
    <location>
        <begin position="352"/>
        <end position="381"/>
    </location>
</feature>
<dbReference type="Proteomes" id="UP000013827">
    <property type="component" value="Unassembled WGS sequence"/>
</dbReference>
<dbReference type="EnsemblProtists" id="EOD22501">
    <property type="protein sequence ID" value="EOD22501"/>
    <property type="gene ID" value="EMIHUDRAFT_240278"/>
</dbReference>
<dbReference type="PaxDb" id="2903-EOD22501"/>
<dbReference type="GO" id="GO:0047372">
    <property type="term" value="F:monoacylglycerol lipase activity"/>
    <property type="evidence" value="ECO:0007669"/>
    <property type="project" value="TreeGrafter"/>
</dbReference>
<reference evidence="4" key="1">
    <citation type="journal article" date="2013" name="Nature">
        <title>Pan genome of the phytoplankton Emiliania underpins its global distribution.</title>
        <authorList>
            <person name="Read B.A."/>
            <person name="Kegel J."/>
            <person name="Klute M.J."/>
            <person name="Kuo A."/>
            <person name="Lefebvre S.C."/>
            <person name="Maumus F."/>
            <person name="Mayer C."/>
            <person name="Miller J."/>
            <person name="Monier A."/>
            <person name="Salamov A."/>
            <person name="Young J."/>
            <person name="Aguilar M."/>
            <person name="Claverie J.M."/>
            <person name="Frickenhaus S."/>
            <person name="Gonzalez K."/>
            <person name="Herman E.K."/>
            <person name="Lin Y.C."/>
            <person name="Napier J."/>
            <person name="Ogata H."/>
            <person name="Sarno A.F."/>
            <person name="Shmutz J."/>
            <person name="Schroeder D."/>
            <person name="de Vargas C."/>
            <person name="Verret F."/>
            <person name="von Dassow P."/>
            <person name="Valentin K."/>
            <person name="Van de Peer Y."/>
            <person name="Wheeler G."/>
            <person name="Dacks J.B."/>
            <person name="Delwiche C.F."/>
            <person name="Dyhrman S.T."/>
            <person name="Glockner G."/>
            <person name="John U."/>
            <person name="Richards T."/>
            <person name="Worden A.Z."/>
            <person name="Zhang X."/>
            <person name="Grigoriev I.V."/>
            <person name="Allen A.E."/>
            <person name="Bidle K."/>
            <person name="Borodovsky M."/>
            <person name="Bowler C."/>
            <person name="Brownlee C."/>
            <person name="Cock J.M."/>
            <person name="Elias M."/>
            <person name="Gladyshev V.N."/>
            <person name="Groth M."/>
            <person name="Guda C."/>
            <person name="Hadaegh A."/>
            <person name="Iglesias-Rodriguez M.D."/>
            <person name="Jenkins J."/>
            <person name="Jones B.M."/>
            <person name="Lawson T."/>
            <person name="Leese F."/>
            <person name="Lindquist E."/>
            <person name="Lobanov A."/>
            <person name="Lomsadze A."/>
            <person name="Malik S.B."/>
            <person name="Marsh M.E."/>
            <person name="Mackinder L."/>
            <person name="Mock T."/>
            <person name="Mueller-Roeber B."/>
            <person name="Pagarete A."/>
            <person name="Parker M."/>
            <person name="Probert I."/>
            <person name="Quesneville H."/>
            <person name="Raines C."/>
            <person name="Rensing S.A."/>
            <person name="Riano-Pachon D.M."/>
            <person name="Richier S."/>
            <person name="Rokitta S."/>
            <person name="Shiraiwa Y."/>
            <person name="Soanes D.M."/>
            <person name="van der Giezen M."/>
            <person name="Wahlund T.M."/>
            <person name="Williams B."/>
            <person name="Wilson W."/>
            <person name="Wolfe G."/>
            <person name="Wurch L.L."/>
        </authorList>
    </citation>
    <scope>NUCLEOTIDE SEQUENCE</scope>
</reference>
<evidence type="ECO:0000256" key="2">
    <source>
        <dbReference type="SAM" id="MobiDB-lite"/>
    </source>
</evidence>